<comment type="caution">
    <text evidence="3">The sequence shown here is derived from an EMBL/GenBank/DDBJ whole genome shotgun (WGS) entry which is preliminary data.</text>
</comment>
<accession>A0A8H7T4E1</accession>
<dbReference type="PANTHER" id="PTHR24148">
    <property type="entry name" value="ANKYRIN REPEAT DOMAIN-CONTAINING PROTEIN 39 HOMOLOG-RELATED"/>
    <property type="match status" value="1"/>
</dbReference>
<evidence type="ECO:0000256" key="1">
    <source>
        <dbReference type="SAM" id="Phobius"/>
    </source>
</evidence>
<keyword evidence="4" id="KW-1185">Reference proteome</keyword>
<dbReference type="AlphaFoldDB" id="A0A8H7T4E1"/>
<feature type="transmembrane region" description="Helical" evidence="1">
    <location>
        <begin position="12"/>
        <end position="34"/>
    </location>
</feature>
<dbReference type="PANTHER" id="PTHR24148:SF73">
    <property type="entry name" value="HET DOMAIN PROTEIN (AFU_ORTHOLOGUE AFUA_8G01020)"/>
    <property type="match status" value="1"/>
</dbReference>
<proteinExistence type="predicted"/>
<sequence>MSDIDLNVAHATVAIFLASILAPLVLWYLTYYFVIDRHIITSIVSRAYAQVYSIGGAIINRVNLRVYENLDLTSSTSQIRLVHIIPGPVGSQIGCKLVLGDWRTFSYEALSYIWGSSVLVQPIELNGRLFIITGNLHTALASLSYEFQERVVWRDYLEREHQVQQMRQIYANASSIQVSLGEGHCHINFAFENVIAVMGSNRALPSSSSTPTYAKTNAVIRELLHHDWWERIWVVQEVAVAKRIDIFCGFSTIPWESFRDFVMQRHVQPEPEDAFGNAMFKFMSRGLSILRTSPAL</sequence>
<dbReference type="InterPro" id="IPR052895">
    <property type="entry name" value="HetReg/Transcr_Mod"/>
</dbReference>
<dbReference type="InterPro" id="IPR010730">
    <property type="entry name" value="HET"/>
</dbReference>
<dbReference type="Proteomes" id="UP000664132">
    <property type="component" value="Unassembled WGS sequence"/>
</dbReference>
<dbReference type="EMBL" id="JAFJYH010000260">
    <property type="protein sequence ID" value="KAG4414525.1"/>
    <property type="molecule type" value="Genomic_DNA"/>
</dbReference>
<keyword evidence="1" id="KW-0472">Membrane</keyword>
<protein>
    <recommendedName>
        <fullName evidence="2">Heterokaryon incompatibility domain-containing protein</fullName>
    </recommendedName>
</protein>
<dbReference type="Pfam" id="PF06985">
    <property type="entry name" value="HET"/>
    <property type="match status" value="1"/>
</dbReference>
<dbReference type="OrthoDB" id="2157530at2759"/>
<gene>
    <name evidence="3" type="ORF">IFR04_012326</name>
</gene>
<evidence type="ECO:0000313" key="4">
    <source>
        <dbReference type="Proteomes" id="UP000664132"/>
    </source>
</evidence>
<feature type="domain" description="Heterokaryon incompatibility" evidence="2">
    <location>
        <begin position="107"/>
        <end position="237"/>
    </location>
</feature>
<evidence type="ECO:0000313" key="3">
    <source>
        <dbReference type="EMBL" id="KAG4414525.1"/>
    </source>
</evidence>
<keyword evidence="1" id="KW-1133">Transmembrane helix</keyword>
<keyword evidence="1" id="KW-0812">Transmembrane</keyword>
<organism evidence="3 4">
    <name type="scientific">Cadophora malorum</name>
    <dbReference type="NCBI Taxonomy" id="108018"/>
    <lineage>
        <taxon>Eukaryota</taxon>
        <taxon>Fungi</taxon>
        <taxon>Dikarya</taxon>
        <taxon>Ascomycota</taxon>
        <taxon>Pezizomycotina</taxon>
        <taxon>Leotiomycetes</taxon>
        <taxon>Helotiales</taxon>
        <taxon>Ploettnerulaceae</taxon>
        <taxon>Cadophora</taxon>
    </lineage>
</organism>
<evidence type="ECO:0000259" key="2">
    <source>
        <dbReference type="Pfam" id="PF06985"/>
    </source>
</evidence>
<reference evidence="3" key="1">
    <citation type="submission" date="2021-02" db="EMBL/GenBank/DDBJ databases">
        <title>Genome sequence Cadophora malorum strain M34.</title>
        <authorList>
            <person name="Stefanovic E."/>
            <person name="Vu D."/>
            <person name="Scully C."/>
            <person name="Dijksterhuis J."/>
            <person name="Roader J."/>
            <person name="Houbraken J."/>
        </authorList>
    </citation>
    <scope>NUCLEOTIDE SEQUENCE</scope>
    <source>
        <strain evidence="3">M34</strain>
    </source>
</reference>
<name>A0A8H7T4E1_9HELO</name>